<proteinExistence type="predicted"/>
<comment type="caution">
    <text evidence="2">The sequence shown here is derived from an EMBL/GenBank/DDBJ whole genome shotgun (WGS) entry which is preliminary data.</text>
</comment>
<dbReference type="OrthoDB" id="3071123at2759"/>
<protein>
    <submittedName>
        <fullName evidence="2">Uncharacterized protein</fullName>
    </submittedName>
</protein>
<evidence type="ECO:0000256" key="1">
    <source>
        <dbReference type="SAM" id="MobiDB-lite"/>
    </source>
</evidence>
<feature type="region of interest" description="Disordered" evidence="1">
    <location>
        <begin position="78"/>
        <end position="147"/>
    </location>
</feature>
<evidence type="ECO:0000313" key="3">
    <source>
        <dbReference type="Proteomes" id="UP000290288"/>
    </source>
</evidence>
<feature type="compositionally biased region" description="Polar residues" evidence="1">
    <location>
        <begin position="78"/>
        <end position="107"/>
    </location>
</feature>
<name>A0A4V1Q403_9AGAR</name>
<sequence length="508" mass="55857">MAPSLAASEVAVNVSQVAIRILDLIGDILPHLLTIKDDGTLILNGNFTVADMARFLCSCNTEKAPAGVDEEVDAATPIPSTHESAPASSHATSEVAPTSTDSEAQTSGKLGTKAKTQTGKKKASSSKKQPGTPKPGVQTRITNQLPSDVKTALNQSIKTLKAGEFRRKLEDQIIDVIETTIATKELQKSNPNLTKIKTVRFSQATAKDLEEMGVKANAPGAEPIKLDDEKLEELLMGSKHVTLESFKDGWKVERLLLCGNLWPIIMFFGDQFEPRTRSVADDFEKAFYRILKGMPEPCQPTQGEGAVLFEVNINLSTRRQGSSSSSNDTDLVIFGRTGTHLIGRLDYLAIIADGDTEEELMLALKQAKNLAEIRDILNSMSGVEFLLCIIETKRLLATMGELETHRPQVIAQSLAVLQNTGRDHVPWCLTDGHKWIFGLTWAHEDQGGFRFDTATINWLTETKNIKRPEDLQSCSEPILKAIVGWATIGPMQLKQLMMGWRKAVRRKE</sequence>
<dbReference type="EMBL" id="SDEE01000151">
    <property type="protein sequence ID" value="RXW20388.1"/>
    <property type="molecule type" value="Genomic_DNA"/>
</dbReference>
<dbReference type="Proteomes" id="UP000290288">
    <property type="component" value="Unassembled WGS sequence"/>
</dbReference>
<evidence type="ECO:0000313" key="2">
    <source>
        <dbReference type="EMBL" id="RXW20388.1"/>
    </source>
</evidence>
<organism evidence="2 3">
    <name type="scientific">Candolleomyces aberdarensis</name>
    <dbReference type="NCBI Taxonomy" id="2316362"/>
    <lineage>
        <taxon>Eukaryota</taxon>
        <taxon>Fungi</taxon>
        <taxon>Dikarya</taxon>
        <taxon>Basidiomycota</taxon>
        <taxon>Agaricomycotina</taxon>
        <taxon>Agaricomycetes</taxon>
        <taxon>Agaricomycetidae</taxon>
        <taxon>Agaricales</taxon>
        <taxon>Agaricineae</taxon>
        <taxon>Psathyrellaceae</taxon>
        <taxon>Candolleomyces</taxon>
    </lineage>
</organism>
<accession>A0A4V1Q403</accession>
<gene>
    <name evidence="2" type="ORF">EST38_g5463</name>
</gene>
<reference evidence="2 3" key="1">
    <citation type="submission" date="2019-01" db="EMBL/GenBank/DDBJ databases">
        <title>Draft genome sequence of Psathyrella aberdarensis IHI B618.</title>
        <authorList>
            <person name="Buettner E."/>
            <person name="Kellner H."/>
        </authorList>
    </citation>
    <scope>NUCLEOTIDE SEQUENCE [LARGE SCALE GENOMIC DNA]</scope>
    <source>
        <strain evidence="2 3">IHI B618</strain>
    </source>
</reference>
<feature type="compositionally biased region" description="Low complexity" evidence="1">
    <location>
        <begin position="108"/>
        <end position="117"/>
    </location>
</feature>
<keyword evidence="3" id="KW-1185">Reference proteome</keyword>
<dbReference type="AlphaFoldDB" id="A0A4V1Q403"/>